<dbReference type="Gene3D" id="3.40.720.10">
    <property type="entry name" value="Alkaline Phosphatase, subunit A"/>
    <property type="match status" value="2"/>
</dbReference>
<proteinExistence type="inferred from homology"/>
<reference evidence="7 8" key="1">
    <citation type="submission" date="2020-03" db="EMBL/GenBank/DDBJ databases">
        <title>Genomic Encyclopedia of Type Strains, Phase IV (KMG-IV): sequencing the most valuable type-strain genomes for metagenomic binning, comparative biology and taxonomic classification.</title>
        <authorList>
            <person name="Goeker M."/>
        </authorList>
    </citation>
    <scope>NUCLEOTIDE SEQUENCE [LARGE SCALE GENOMIC DNA]</scope>
    <source>
        <strain evidence="7 8">DSM 24233</strain>
    </source>
</reference>
<dbReference type="RefSeq" id="WP_167941643.1">
    <property type="nucleotide sequence ID" value="NZ_JAATJA010000002.1"/>
</dbReference>
<dbReference type="GO" id="GO:0046872">
    <property type="term" value="F:metal ion binding"/>
    <property type="evidence" value="ECO:0007669"/>
    <property type="project" value="InterPro"/>
</dbReference>
<evidence type="ECO:0000313" key="7">
    <source>
        <dbReference type="EMBL" id="NJB68591.1"/>
    </source>
</evidence>
<evidence type="ECO:0000256" key="3">
    <source>
        <dbReference type="ARBA" id="ARBA00004921"/>
    </source>
</evidence>
<evidence type="ECO:0000256" key="1">
    <source>
        <dbReference type="ARBA" id="ARBA00000370"/>
    </source>
</evidence>
<dbReference type="NCBIfam" id="TIGR00306">
    <property type="entry name" value="apgM"/>
    <property type="match status" value="1"/>
</dbReference>
<comment type="function">
    <text evidence="2">Catalyzes the interconversion of 2-phosphoglycerate and 3-phosphoglycerate.</text>
</comment>
<feature type="domain" description="Metalloenzyme" evidence="6">
    <location>
        <begin position="3"/>
        <end position="405"/>
    </location>
</feature>
<dbReference type="InterPro" id="IPR006124">
    <property type="entry name" value="Metalloenzyme"/>
</dbReference>
<comment type="catalytic activity">
    <reaction evidence="1">
        <text>(2R)-2-phosphoglycerate = (2R)-3-phosphoglycerate</text>
        <dbReference type="Rhea" id="RHEA:15901"/>
        <dbReference type="ChEBI" id="CHEBI:58272"/>
        <dbReference type="ChEBI" id="CHEBI:58289"/>
        <dbReference type="EC" id="5.4.2.12"/>
    </reaction>
</comment>
<dbReference type="GO" id="GO:0004619">
    <property type="term" value="F:phosphoglycerate mutase activity"/>
    <property type="evidence" value="ECO:0007669"/>
    <property type="project" value="UniProtKB-EC"/>
</dbReference>
<protein>
    <submittedName>
        <fullName evidence="7">2,3-bisphosphoglycerate-independent phosphoglycerate mutase</fullName>
        <ecNumber evidence="7">5.4.2.12</ecNumber>
    </submittedName>
</protein>
<dbReference type="PIRSF" id="PIRSF006392">
    <property type="entry name" value="IPGAM_arch"/>
    <property type="match status" value="1"/>
</dbReference>
<accession>A0A846QKC8</accession>
<comment type="pathway">
    <text evidence="3">Carbohydrate degradation.</text>
</comment>
<keyword evidence="8" id="KW-1185">Reference proteome</keyword>
<dbReference type="InterPro" id="IPR004456">
    <property type="entry name" value="Pglycerate_mutase_ApgM"/>
</dbReference>
<comment type="caution">
    <text evidence="7">The sequence shown here is derived from an EMBL/GenBank/DDBJ whole genome shotgun (WGS) entry which is preliminary data.</text>
</comment>
<dbReference type="SUPFAM" id="SSF53649">
    <property type="entry name" value="Alkaline phosphatase-like"/>
    <property type="match status" value="1"/>
</dbReference>
<name>A0A846QKC8_9BACT</name>
<evidence type="ECO:0000256" key="2">
    <source>
        <dbReference type="ARBA" id="ARBA00002315"/>
    </source>
</evidence>
<dbReference type="PANTHER" id="PTHR31209:SF0">
    <property type="entry name" value="METALLOENZYME DOMAIN-CONTAINING PROTEIN"/>
    <property type="match status" value="1"/>
</dbReference>
<dbReference type="Proteomes" id="UP000580856">
    <property type="component" value="Unassembled WGS sequence"/>
</dbReference>
<dbReference type="Pfam" id="PF10143">
    <property type="entry name" value="PhosphMutase"/>
    <property type="match status" value="1"/>
</dbReference>
<evidence type="ECO:0000313" key="8">
    <source>
        <dbReference type="Proteomes" id="UP000580856"/>
    </source>
</evidence>
<evidence type="ECO:0000256" key="5">
    <source>
        <dbReference type="ARBA" id="ARBA00023152"/>
    </source>
</evidence>
<dbReference type="CDD" id="cd16011">
    <property type="entry name" value="iPGM_like"/>
    <property type="match status" value="1"/>
</dbReference>
<dbReference type="EMBL" id="JAATJA010000002">
    <property type="protein sequence ID" value="NJB68591.1"/>
    <property type="molecule type" value="Genomic_DNA"/>
</dbReference>
<dbReference type="GO" id="GO:0006096">
    <property type="term" value="P:glycolytic process"/>
    <property type="evidence" value="ECO:0007669"/>
    <property type="project" value="UniProtKB-KW"/>
</dbReference>
<evidence type="ECO:0000259" key="6">
    <source>
        <dbReference type="Pfam" id="PF01676"/>
    </source>
</evidence>
<dbReference type="AlphaFoldDB" id="A0A846QKC8"/>
<dbReference type="PANTHER" id="PTHR31209">
    <property type="entry name" value="COFACTOR-INDEPENDENT PHOSPHOGLYCERATE MUTASE"/>
    <property type="match status" value="1"/>
</dbReference>
<organism evidence="7 8">
    <name type="scientific">Desulfobaculum xiamenense</name>
    <dbReference type="NCBI Taxonomy" id="995050"/>
    <lineage>
        <taxon>Bacteria</taxon>
        <taxon>Pseudomonadati</taxon>
        <taxon>Thermodesulfobacteriota</taxon>
        <taxon>Desulfovibrionia</taxon>
        <taxon>Desulfovibrionales</taxon>
        <taxon>Desulfovibrionaceae</taxon>
        <taxon>Desulfobaculum</taxon>
    </lineage>
</organism>
<dbReference type="EC" id="5.4.2.12" evidence="7"/>
<keyword evidence="7" id="KW-0413">Isomerase</keyword>
<sequence length="439" mass="47163">MPKRCVLMLLDGAGDRAQAALGGRTPLQAARMPNLDRLARAGASGLYHASMPGRPLASENAHFALFGYRLQEFPGRGALEALGAGIALGPRDVAVLAHLASLRNEGGVLFLDSDRPSVAEEETAALCAELSTYEGDGIGISFHPYAGLFGILRLRGDVSPHITDTNPMREGAALSEPAALWHHASDNSSLRTSRVLLEYLTWAHRRLDAHPVNAERRRRGLAPVNGMVTQRAGQRRLVERFPERFGLRGASVCAGVVYWGLCEYLGMDCLRMEDGADCGEDFARRLDAAMNALGTHDFVHVHSKAPDLASHAKNPEGKVAVLEALDAAIGRHLERMLGDPDLLVVVAADHSAPSSGPLVHSGECVPVAMAGAGVRVDDVAAFDEVHAARGALGTLRGPEIMYTVLDLLDRSKQSGIMDTPTDQPFWPGNYRPFRMEPEA</sequence>
<evidence type="ECO:0000256" key="4">
    <source>
        <dbReference type="ARBA" id="ARBA00005524"/>
    </source>
</evidence>
<comment type="similarity">
    <text evidence="4">Belongs to the BPG-independent phosphoglycerate mutase family. A-PGAM subfamily.</text>
</comment>
<dbReference type="InterPro" id="IPR017850">
    <property type="entry name" value="Alkaline_phosphatase_core_sf"/>
</dbReference>
<dbReference type="Pfam" id="PF01676">
    <property type="entry name" value="Metalloenzyme"/>
    <property type="match status" value="1"/>
</dbReference>
<gene>
    <name evidence="7" type="ORF">GGQ74_002264</name>
</gene>
<keyword evidence="5" id="KW-0324">Glycolysis</keyword>